<gene>
    <name evidence="1" type="ORF">BV25DRAFT_1539799</name>
</gene>
<dbReference type="EMBL" id="MU277258">
    <property type="protein sequence ID" value="KAI0056755.1"/>
    <property type="molecule type" value="Genomic_DNA"/>
</dbReference>
<protein>
    <submittedName>
        <fullName evidence="1">TPR-like protein</fullName>
    </submittedName>
</protein>
<proteinExistence type="predicted"/>
<dbReference type="Proteomes" id="UP000814140">
    <property type="component" value="Unassembled WGS sequence"/>
</dbReference>
<keyword evidence="2" id="KW-1185">Reference proteome</keyword>
<reference evidence="1" key="2">
    <citation type="journal article" date="2022" name="New Phytol.">
        <title>Evolutionary transition to the ectomycorrhizal habit in the genomes of a hyperdiverse lineage of mushroom-forming fungi.</title>
        <authorList>
            <person name="Looney B."/>
            <person name="Miyauchi S."/>
            <person name="Morin E."/>
            <person name="Drula E."/>
            <person name="Courty P.E."/>
            <person name="Kohler A."/>
            <person name="Kuo A."/>
            <person name="LaButti K."/>
            <person name="Pangilinan J."/>
            <person name="Lipzen A."/>
            <person name="Riley R."/>
            <person name="Andreopoulos W."/>
            <person name="He G."/>
            <person name="Johnson J."/>
            <person name="Nolan M."/>
            <person name="Tritt A."/>
            <person name="Barry K.W."/>
            <person name="Grigoriev I.V."/>
            <person name="Nagy L.G."/>
            <person name="Hibbett D."/>
            <person name="Henrissat B."/>
            <person name="Matheny P.B."/>
            <person name="Labbe J."/>
            <person name="Martin F.M."/>
        </authorList>
    </citation>
    <scope>NUCLEOTIDE SEQUENCE</scope>
    <source>
        <strain evidence="1">HHB10654</strain>
    </source>
</reference>
<organism evidence="1 2">
    <name type="scientific">Artomyces pyxidatus</name>
    <dbReference type="NCBI Taxonomy" id="48021"/>
    <lineage>
        <taxon>Eukaryota</taxon>
        <taxon>Fungi</taxon>
        <taxon>Dikarya</taxon>
        <taxon>Basidiomycota</taxon>
        <taxon>Agaricomycotina</taxon>
        <taxon>Agaricomycetes</taxon>
        <taxon>Russulales</taxon>
        <taxon>Auriscalpiaceae</taxon>
        <taxon>Artomyces</taxon>
    </lineage>
</organism>
<reference evidence="1" key="1">
    <citation type="submission" date="2021-03" db="EMBL/GenBank/DDBJ databases">
        <authorList>
            <consortium name="DOE Joint Genome Institute"/>
            <person name="Ahrendt S."/>
            <person name="Looney B.P."/>
            <person name="Miyauchi S."/>
            <person name="Morin E."/>
            <person name="Drula E."/>
            <person name="Courty P.E."/>
            <person name="Chicoki N."/>
            <person name="Fauchery L."/>
            <person name="Kohler A."/>
            <person name="Kuo A."/>
            <person name="Labutti K."/>
            <person name="Pangilinan J."/>
            <person name="Lipzen A."/>
            <person name="Riley R."/>
            <person name="Andreopoulos W."/>
            <person name="He G."/>
            <person name="Johnson J."/>
            <person name="Barry K.W."/>
            <person name="Grigoriev I.V."/>
            <person name="Nagy L."/>
            <person name="Hibbett D."/>
            <person name="Henrissat B."/>
            <person name="Matheny P.B."/>
            <person name="Labbe J."/>
            <person name="Martin F."/>
        </authorList>
    </citation>
    <scope>NUCLEOTIDE SEQUENCE</scope>
    <source>
        <strain evidence="1">HHB10654</strain>
    </source>
</reference>
<accession>A0ACB8SKY0</accession>
<name>A0ACB8SKY0_9AGAM</name>
<evidence type="ECO:0000313" key="2">
    <source>
        <dbReference type="Proteomes" id="UP000814140"/>
    </source>
</evidence>
<sequence length="907" mass="101625">MSLLRQTTPSESRDAPAGQLGSVVQQTDHHGSYASASLTTSLALLKDAAEMTAKVPYLKTVSGVLLRIIEVRDQIRFSNDRWAEIMENVTRVAHFVHDTSMYCERSETADLPGDLQHLLGSLARDLSAVENILHKCRGQSKWARFKQVVTRSEISKKIEECDRKIKTTLDACNTTLMLNIRTNQHAAEHQTLSIFLRIPAKPQVFYGREETLDLIISLIFSALDAPARISILGSGGMGKTSLALAILHQPSVQAKFQKAIYFVSCEGCTSVAALWAEMARNFKLAIDPNIGLDQMILSYLGSFAASILCLDNFETLWDQEVEQKIAVESFLARLAALHNTTLVLTMRGVERPAGIAWTQPILSPLQPLDTAAAKKTFQNISGQWDAWAEKLIEVVDGLPLAVTLLAHLAQSLPCRQLWQRWEQKHVAAIERNKGHRLTSLELSIQLSIEGSRMRSDPEILSVLSILCTLPGGLILNKTEQYETITKITDMIGKLLPLQQSSLVYITPDNVLQTHPLIRYYCQAHHPLSLTLRNVIEQYYIELALKQSDGKADIYKDKSLEIQNIGSILLDCLKDKSALAYPSLPEAVNIHGKFCASRGILAQPLFETINSQFHLLSIRQQTKIMNTWGHCFLETDNWEFAKQKFLEALDCSQRFKDDIGQGDAYYGLADVYVAEDKLDIAMEHFQKALKIHQQASHVQGQGKALTQIGSMLLLKNKVEEAESCLLASLKIHEEMNDSIGQANNLNTLGNLYLHKWLYNESIEYYNQALNLYEILNDSVYQGDVLTNLGQAHQLLGQYDYAEQLIQKALILQKEAKNERGKGYAIDCLAKVYLDQGKLDDALASYNAALDIHVRRNDKASQAQSLQGLGHVLKIPKIWMDKDLIVRFLVTPIIASIVWTWLEIIGEKG</sequence>
<evidence type="ECO:0000313" key="1">
    <source>
        <dbReference type="EMBL" id="KAI0056755.1"/>
    </source>
</evidence>
<comment type="caution">
    <text evidence="1">The sequence shown here is derived from an EMBL/GenBank/DDBJ whole genome shotgun (WGS) entry which is preliminary data.</text>
</comment>